<dbReference type="Proteomes" id="UP000735302">
    <property type="component" value="Unassembled WGS sequence"/>
</dbReference>
<keyword evidence="3" id="KW-1185">Reference proteome</keyword>
<dbReference type="AlphaFoldDB" id="A0AAV3YY69"/>
<organism evidence="2 3">
    <name type="scientific">Plakobranchus ocellatus</name>
    <dbReference type="NCBI Taxonomy" id="259542"/>
    <lineage>
        <taxon>Eukaryota</taxon>
        <taxon>Metazoa</taxon>
        <taxon>Spiralia</taxon>
        <taxon>Lophotrochozoa</taxon>
        <taxon>Mollusca</taxon>
        <taxon>Gastropoda</taxon>
        <taxon>Heterobranchia</taxon>
        <taxon>Euthyneura</taxon>
        <taxon>Panpulmonata</taxon>
        <taxon>Sacoglossa</taxon>
        <taxon>Placobranchoidea</taxon>
        <taxon>Plakobranchidae</taxon>
        <taxon>Plakobranchus</taxon>
    </lineage>
</organism>
<feature type="compositionally biased region" description="Basic and acidic residues" evidence="1">
    <location>
        <begin position="105"/>
        <end position="117"/>
    </location>
</feature>
<dbReference type="EMBL" id="BLXT01001660">
    <property type="protein sequence ID" value="GFN87141.1"/>
    <property type="molecule type" value="Genomic_DNA"/>
</dbReference>
<comment type="caution">
    <text evidence="2">The sequence shown here is derived from an EMBL/GenBank/DDBJ whole genome shotgun (WGS) entry which is preliminary data.</text>
</comment>
<evidence type="ECO:0000313" key="3">
    <source>
        <dbReference type="Proteomes" id="UP000735302"/>
    </source>
</evidence>
<evidence type="ECO:0000256" key="1">
    <source>
        <dbReference type="SAM" id="MobiDB-lite"/>
    </source>
</evidence>
<evidence type="ECO:0000313" key="2">
    <source>
        <dbReference type="EMBL" id="GFN87141.1"/>
    </source>
</evidence>
<accession>A0AAV3YY69</accession>
<feature type="region of interest" description="Disordered" evidence="1">
    <location>
        <begin position="98"/>
        <end position="139"/>
    </location>
</feature>
<name>A0AAV3YY69_9GAST</name>
<protein>
    <submittedName>
        <fullName evidence="2">Uncharacterized protein</fullName>
    </submittedName>
</protein>
<proteinExistence type="predicted"/>
<gene>
    <name evidence="2" type="ORF">PoB_001364700</name>
</gene>
<sequence>MDAKPNSKMAKKIRDWETKNQIALLNQTISAKVISNCKDVLRESVKLKLGQFRDRATVLFSTKGDLGFSDLCQARASAARLELATEWFLEISGRIRQSPCQQQTVERKGAKKSETRSDQSTQPMLRPHRFKSEASIAYI</sequence>
<reference evidence="2 3" key="1">
    <citation type="journal article" date="2021" name="Elife">
        <title>Chloroplast acquisition without the gene transfer in kleptoplastic sea slugs, Plakobranchus ocellatus.</title>
        <authorList>
            <person name="Maeda T."/>
            <person name="Takahashi S."/>
            <person name="Yoshida T."/>
            <person name="Shimamura S."/>
            <person name="Takaki Y."/>
            <person name="Nagai Y."/>
            <person name="Toyoda A."/>
            <person name="Suzuki Y."/>
            <person name="Arimoto A."/>
            <person name="Ishii H."/>
            <person name="Satoh N."/>
            <person name="Nishiyama T."/>
            <person name="Hasebe M."/>
            <person name="Maruyama T."/>
            <person name="Minagawa J."/>
            <person name="Obokata J."/>
            <person name="Shigenobu S."/>
        </authorList>
    </citation>
    <scope>NUCLEOTIDE SEQUENCE [LARGE SCALE GENOMIC DNA]</scope>
</reference>